<dbReference type="AlphaFoldDB" id="A0A4C1TG73"/>
<gene>
    <name evidence="3" type="ORF">EVAR_10236_1</name>
</gene>
<proteinExistence type="predicted"/>
<protein>
    <submittedName>
        <fullName evidence="3">Uncharacterized protein</fullName>
    </submittedName>
</protein>
<accession>A0A4C1TG73</accession>
<sequence length="417" mass="46909">MNTDTEEEHQNPIGIKYLTENFNVLAQQKADEVMGFGDDEPADLPKENALRNAKYTEKKKDLGLKPFSHPVLAVEDLKSDPKYSEAIHEISLNKILDEFKQLLTAVLTVAYSDYEDDNDKNVCSRYKLLLLNLMKNESETLPEFPEDHLFADMTTVDEDSEAPSTHRAKKPKVIRPIKRDLENIRLECSRNVTGSIPNDYANKDFANRLMKLCYYFLLWTAIVPTLFYKDIIEDITSIMTASSAISEEYFKDVKNHVFINIKNNPLVAFLKTHLNVLSGTMKLVAAMSKKPSKAIFDNSDTTVSNEDIETTSEAYETLKDAEEEQNEHQDSTASLECECPEALDDAVHSPAAVETSTQAQLETQTTIQNYVVVPDNLYNTDVTDGMPTDHGNGDVSVTTPTPNKYKNGKGNEMLAKL</sequence>
<keyword evidence="1" id="KW-0175">Coiled coil</keyword>
<keyword evidence="4" id="KW-1185">Reference proteome</keyword>
<evidence type="ECO:0000313" key="3">
    <source>
        <dbReference type="EMBL" id="GBP12570.1"/>
    </source>
</evidence>
<comment type="caution">
    <text evidence="3">The sequence shown here is derived from an EMBL/GenBank/DDBJ whole genome shotgun (WGS) entry which is preliminary data.</text>
</comment>
<evidence type="ECO:0000256" key="1">
    <source>
        <dbReference type="SAM" id="Coils"/>
    </source>
</evidence>
<feature type="region of interest" description="Disordered" evidence="2">
    <location>
        <begin position="385"/>
        <end position="417"/>
    </location>
</feature>
<reference evidence="3 4" key="1">
    <citation type="journal article" date="2019" name="Commun. Biol.">
        <title>The bagworm genome reveals a unique fibroin gene that provides high tensile strength.</title>
        <authorList>
            <person name="Kono N."/>
            <person name="Nakamura H."/>
            <person name="Ohtoshi R."/>
            <person name="Tomita M."/>
            <person name="Numata K."/>
            <person name="Arakawa K."/>
        </authorList>
    </citation>
    <scope>NUCLEOTIDE SEQUENCE [LARGE SCALE GENOMIC DNA]</scope>
</reference>
<evidence type="ECO:0000313" key="4">
    <source>
        <dbReference type="Proteomes" id="UP000299102"/>
    </source>
</evidence>
<dbReference type="OrthoDB" id="10055366at2759"/>
<organism evidence="3 4">
    <name type="scientific">Eumeta variegata</name>
    <name type="common">Bagworm moth</name>
    <name type="synonym">Eumeta japonica</name>
    <dbReference type="NCBI Taxonomy" id="151549"/>
    <lineage>
        <taxon>Eukaryota</taxon>
        <taxon>Metazoa</taxon>
        <taxon>Ecdysozoa</taxon>
        <taxon>Arthropoda</taxon>
        <taxon>Hexapoda</taxon>
        <taxon>Insecta</taxon>
        <taxon>Pterygota</taxon>
        <taxon>Neoptera</taxon>
        <taxon>Endopterygota</taxon>
        <taxon>Lepidoptera</taxon>
        <taxon>Glossata</taxon>
        <taxon>Ditrysia</taxon>
        <taxon>Tineoidea</taxon>
        <taxon>Psychidae</taxon>
        <taxon>Oiketicinae</taxon>
        <taxon>Eumeta</taxon>
    </lineage>
</organism>
<feature type="compositionally biased region" description="Polar residues" evidence="2">
    <location>
        <begin position="395"/>
        <end position="404"/>
    </location>
</feature>
<dbReference type="Proteomes" id="UP000299102">
    <property type="component" value="Unassembled WGS sequence"/>
</dbReference>
<dbReference type="EMBL" id="BGZK01000052">
    <property type="protein sequence ID" value="GBP12570.1"/>
    <property type="molecule type" value="Genomic_DNA"/>
</dbReference>
<name>A0A4C1TG73_EUMVA</name>
<evidence type="ECO:0000256" key="2">
    <source>
        <dbReference type="SAM" id="MobiDB-lite"/>
    </source>
</evidence>
<feature type="coiled-coil region" evidence="1">
    <location>
        <begin position="305"/>
        <end position="338"/>
    </location>
</feature>